<dbReference type="EMBL" id="JBHRYC010000066">
    <property type="protein sequence ID" value="MFC3638352.1"/>
    <property type="molecule type" value="Genomic_DNA"/>
</dbReference>
<evidence type="ECO:0000313" key="1">
    <source>
        <dbReference type="EMBL" id="MFC3638352.1"/>
    </source>
</evidence>
<dbReference type="Proteomes" id="UP001595704">
    <property type="component" value="Unassembled WGS sequence"/>
</dbReference>
<comment type="caution">
    <text evidence="1">The sequence shown here is derived from an EMBL/GenBank/DDBJ whole genome shotgun (WGS) entry which is preliminary data.</text>
</comment>
<reference evidence="2" key="1">
    <citation type="journal article" date="2019" name="Int. J. Syst. Evol. Microbiol.">
        <title>The Global Catalogue of Microorganisms (GCM) 10K type strain sequencing project: providing services to taxonomists for standard genome sequencing and annotation.</title>
        <authorList>
            <consortium name="The Broad Institute Genomics Platform"/>
            <consortium name="The Broad Institute Genome Sequencing Center for Infectious Disease"/>
            <person name="Wu L."/>
            <person name="Ma J."/>
        </authorList>
    </citation>
    <scope>NUCLEOTIDE SEQUENCE [LARGE SCALE GENOMIC DNA]</scope>
    <source>
        <strain evidence="2">KCTC 42282</strain>
    </source>
</reference>
<evidence type="ECO:0000313" key="2">
    <source>
        <dbReference type="Proteomes" id="UP001595704"/>
    </source>
</evidence>
<protein>
    <submittedName>
        <fullName evidence="1">Uncharacterized protein</fullName>
    </submittedName>
</protein>
<dbReference type="RefSeq" id="WP_191321049.1">
    <property type="nucleotide sequence ID" value="NZ_BNCG01000038.1"/>
</dbReference>
<organism evidence="1 2">
    <name type="scientific">Camelimonas fluminis</name>
    <dbReference type="NCBI Taxonomy" id="1576911"/>
    <lineage>
        <taxon>Bacteria</taxon>
        <taxon>Pseudomonadati</taxon>
        <taxon>Pseudomonadota</taxon>
        <taxon>Alphaproteobacteria</taxon>
        <taxon>Hyphomicrobiales</taxon>
        <taxon>Chelatococcaceae</taxon>
        <taxon>Camelimonas</taxon>
    </lineage>
</organism>
<name>A0ABV7UHZ5_9HYPH</name>
<gene>
    <name evidence="1" type="ORF">ACFONL_13375</name>
</gene>
<proteinExistence type="predicted"/>
<keyword evidence="2" id="KW-1185">Reference proteome</keyword>
<accession>A0ABV7UHZ5</accession>
<sequence length="118" mass="13362">MQQIPDTAGDPTALRAINISTAQIEHRHGINHYVGFSDDDVRDQIAAYCRDYWSDWNKDPAPSDRDELIERYFQHTLNEEGCAFSRERAALSLNQFLALSTPVETPDTEKTPHATPGM</sequence>